<evidence type="ECO:0000256" key="2">
    <source>
        <dbReference type="ARBA" id="ARBA00023125"/>
    </source>
</evidence>
<dbReference type="EMBL" id="PTIX01000008">
    <property type="protein sequence ID" value="PPK67079.1"/>
    <property type="molecule type" value="Genomic_DNA"/>
</dbReference>
<dbReference type="AlphaFoldDB" id="A0A2S6GPD2"/>
<dbReference type="GO" id="GO:0003700">
    <property type="term" value="F:DNA-binding transcription factor activity"/>
    <property type="evidence" value="ECO:0007669"/>
    <property type="project" value="TreeGrafter"/>
</dbReference>
<evidence type="ECO:0000256" key="1">
    <source>
        <dbReference type="ARBA" id="ARBA00023015"/>
    </source>
</evidence>
<gene>
    <name evidence="6" type="ORF">CLV40_10876</name>
</gene>
<dbReference type="OrthoDB" id="3474596at2"/>
<evidence type="ECO:0000313" key="7">
    <source>
        <dbReference type="Proteomes" id="UP000239203"/>
    </source>
</evidence>
<keyword evidence="2 4" id="KW-0238">DNA-binding</keyword>
<keyword evidence="1" id="KW-0805">Transcription regulation</keyword>
<evidence type="ECO:0000313" key="6">
    <source>
        <dbReference type="EMBL" id="PPK67079.1"/>
    </source>
</evidence>
<dbReference type="PROSITE" id="PS50977">
    <property type="entry name" value="HTH_TETR_2"/>
    <property type="match status" value="1"/>
</dbReference>
<dbReference type="RefSeq" id="WP_104479846.1">
    <property type="nucleotide sequence ID" value="NZ_CP154825.1"/>
</dbReference>
<name>A0A2S6GPD2_9PSEU</name>
<dbReference type="Proteomes" id="UP000239203">
    <property type="component" value="Unassembled WGS sequence"/>
</dbReference>
<accession>A0A2S6GPD2</accession>
<dbReference type="InterPro" id="IPR009057">
    <property type="entry name" value="Homeodomain-like_sf"/>
</dbReference>
<proteinExistence type="predicted"/>
<comment type="caution">
    <text evidence="6">The sequence shown here is derived from an EMBL/GenBank/DDBJ whole genome shotgun (WGS) entry which is preliminary data.</text>
</comment>
<feature type="domain" description="HTH tetR-type" evidence="5">
    <location>
        <begin position="2"/>
        <end position="62"/>
    </location>
</feature>
<reference evidence="6 7" key="1">
    <citation type="submission" date="2018-02" db="EMBL/GenBank/DDBJ databases">
        <title>Genomic Encyclopedia of Archaeal and Bacterial Type Strains, Phase II (KMG-II): from individual species to whole genera.</title>
        <authorList>
            <person name="Goeker M."/>
        </authorList>
    </citation>
    <scope>NUCLEOTIDE SEQUENCE [LARGE SCALE GENOMIC DNA]</scope>
    <source>
        <strain evidence="6 7">YU 961-1</strain>
    </source>
</reference>
<keyword evidence="3" id="KW-0804">Transcription</keyword>
<dbReference type="GO" id="GO:0000976">
    <property type="term" value="F:transcription cis-regulatory region binding"/>
    <property type="evidence" value="ECO:0007669"/>
    <property type="project" value="TreeGrafter"/>
</dbReference>
<sequence>MSDTRQRLIDGAVATIRDHGITGASARAIAAAAGVNQSLIFYHFGSVHQLLRETCMVATRSRVALFAERLDSVTDLRELLALGRDLHTAERDAGNVTILAQLLAGAQADAELAESTAAALLLWITPVERALERLLADSPVAEVLDTAGLARAVCAGFVGLELFEGVDAAGAEAALDALDRMAVLLEVMDDLGPVARRALRSKVRKTAERNR</sequence>
<organism evidence="6 7">
    <name type="scientific">Actinokineospora auranticolor</name>
    <dbReference type="NCBI Taxonomy" id="155976"/>
    <lineage>
        <taxon>Bacteria</taxon>
        <taxon>Bacillati</taxon>
        <taxon>Actinomycetota</taxon>
        <taxon>Actinomycetes</taxon>
        <taxon>Pseudonocardiales</taxon>
        <taxon>Pseudonocardiaceae</taxon>
        <taxon>Actinokineospora</taxon>
    </lineage>
</organism>
<dbReference type="InterPro" id="IPR050109">
    <property type="entry name" value="HTH-type_TetR-like_transc_reg"/>
</dbReference>
<protein>
    <submittedName>
        <fullName evidence="6">Regulatory TetR family protein</fullName>
    </submittedName>
</protein>
<dbReference type="PANTHER" id="PTHR30055:SF234">
    <property type="entry name" value="HTH-TYPE TRANSCRIPTIONAL REGULATOR BETI"/>
    <property type="match status" value="1"/>
</dbReference>
<dbReference type="PANTHER" id="PTHR30055">
    <property type="entry name" value="HTH-TYPE TRANSCRIPTIONAL REGULATOR RUTR"/>
    <property type="match status" value="1"/>
</dbReference>
<feature type="DNA-binding region" description="H-T-H motif" evidence="4">
    <location>
        <begin position="25"/>
        <end position="44"/>
    </location>
</feature>
<dbReference type="SUPFAM" id="SSF46689">
    <property type="entry name" value="Homeodomain-like"/>
    <property type="match status" value="1"/>
</dbReference>
<dbReference type="InterPro" id="IPR001647">
    <property type="entry name" value="HTH_TetR"/>
</dbReference>
<evidence type="ECO:0000259" key="5">
    <source>
        <dbReference type="PROSITE" id="PS50977"/>
    </source>
</evidence>
<evidence type="ECO:0000256" key="3">
    <source>
        <dbReference type="ARBA" id="ARBA00023163"/>
    </source>
</evidence>
<dbReference type="Pfam" id="PF00440">
    <property type="entry name" value="TetR_N"/>
    <property type="match status" value="1"/>
</dbReference>
<evidence type="ECO:0000256" key="4">
    <source>
        <dbReference type="PROSITE-ProRule" id="PRU00335"/>
    </source>
</evidence>
<dbReference type="Gene3D" id="1.10.357.10">
    <property type="entry name" value="Tetracycline Repressor, domain 2"/>
    <property type="match status" value="1"/>
</dbReference>
<dbReference type="PRINTS" id="PR00455">
    <property type="entry name" value="HTHTETR"/>
</dbReference>
<keyword evidence="7" id="KW-1185">Reference proteome</keyword>